<keyword evidence="4" id="KW-1185">Reference proteome</keyword>
<accession>A0A0E0F8V8</accession>
<feature type="domain" description="Disease resistance R13L4/SHOC-2-like LRR" evidence="2">
    <location>
        <begin position="1"/>
        <end position="70"/>
    </location>
</feature>
<dbReference type="Gramene" id="OMERI11G19560.1">
    <property type="protein sequence ID" value="OMERI11G19560.1"/>
    <property type="gene ID" value="OMERI11G19560"/>
</dbReference>
<reference evidence="3" key="1">
    <citation type="submission" date="2015-04" db="UniProtKB">
        <authorList>
            <consortium name="EnsemblPlants"/>
        </authorList>
    </citation>
    <scope>IDENTIFICATION</scope>
</reference>
<proteinExistence type="predicted"/>
<dbReference type="HOGENOM" id="CLU_182544_0_0_1"/>
<name>A0A0E0F8V8_9ORYZ</name>
<reference evidence="3" key="2">
    <citation type="submission" date="2018-05" db="EMBL/GenBank/DDBJ databases">
        <title>OmerRS3 (Oryza meridionalis Reference Sequence Version 3).</title>
        <authorList>
            <person name="Zhang J."/>
            <person name="Kudrna D."/>
            <person name="Lee S."/>
            <person name="Talag J."/>
            <person name="Welchert J."/>
            <person name="Wing R.A."/>
        </authorList>
    </citation>
    <scope>NUCLEOTIDE SEQUENCE [LARGE SCALE GENOMIC DNA]</scope>
    <source>
        <strain evidence="3">cv. OR44</strain>
    </source>
</reference>
<sequence length="98" mass="10976">MPMLAHLKFSVSVLGLGRREDPVGLGLGYLPFLELVILYLQCSDASAVEVVEVEAMLRIEVHVHPNHPTLNLEEYHCQSQQHEDDDGSGYINITSILY</sequence>
<evidence type="ECO:0000313" key="3">
    <source>
        <dbReference type="EnsemblPlants" id="OMERI11G19560.1"/>
    </source>
</evidence>
<evidence type="ECO:0000313" key="4">
    <source>
        <dbReference type="Proteomes" id="UP000008021"/>
    </source>
</evidence>
<dbReference type="EnsemblPlants" id="OMERI11G19560.1">
    <property type="protein sequence ID" value="OMERI11G19560.1"/>
    <property type="gene ID" value="OMERI11G19560"/>
</dbReference>
<evidence type="ECO:0000259" key="2">
    <source>
        <dbReference type="Pfam" id="PF23598"/>
    </source>
</evidence>
<protein>
    <recommendedName>
        <fullName evidence="2">Disease resistance R13L4/SHOC-2-like LRR domain-containing protein</fullName>
    </recommendedName>
</protein>
<organism evidence="3">
    <name type="scientific">Oryza meridionalis</name>
    <dbReference type="NCBI Taxonomy" id="40149"/>
    <lineage>
        <taxon>Eukaryota</taxon>
        <taxon>Viridiplantae</taxon>
        <taxon>Streptophyta</taxon>
        <taxon>Embryophyta</taxon>
        <taxon>Tracheophyta</taxon>
        <taxon>Spermatophyta</taxon>
        <taxon>Magnoliopsida</taxon>
        <taxon>Liliopsida</taxon>
        <taxon>Poales</taxon>
        <taxon>Poaceae</taxon>
        <taxon>BOP clade</taxon>
        <taxon>Oryzoideae</taxon>
        <taxon>Oryzeae</taxon>
        <taxon>Oryzinae</taxon>
        <taxon>Oryza</taxon>
    </lineage>
</organism>
<dbReference type="InterPro" id="IPR055414">
    <property type="entry name" value="LRR_R13L4/SHOC2-like"/>
</dbReference>
<dbReference type="Pfam" id="PF23598">
    <property type="entry name" value="LRR_14"/>
    <property type="match status" value="1"/>
</dbReference>
<dbReference type="AlphaFoldDB" id="A0A0E0F8V8"/>
<keyword evidence="1" id="KW-0677">Repeat</keyword>
<dbReference type="Proteomes" id="UP000008021">
    <property type="component" value="Chromosome 11"/>
</dbReference>
<evidence type="ECO:0000256" key="1">
    <source>
        <dbReference type="ARBA" id="ARBA00022737"/>
    </source>
</evidence>